<keyword evidence="3" id="KW-1185">Reference proteome</keyword>
<organism evidence="2 3">
    <name type="scientific">Laodelphax striatellus</name>
    <name type="common">Small brown planthopper</name>
    <name type="synonym">Delphax striatella</name>
    <dbReference type="NCBI Taxonomy" id="195883"/>
    <lineage>
        <taxon>Eukaryota</taxon>
        <taxon>Metazoa</taxon>
        <taxon>Ecdysozoa</taxon>
        <taxon>Arthropoda</taxon>
        <taxon>Hexapoda</taxon>
        <taxon>Insecta</taxon>
        <taxon>Pterygota</taxon>
        <taxon>Neoptera</taxon>
        <taxon>Paraneoptera</taxon>
        <taxon>Hemiptera</taxon>
        <taxon>Auchenorrhyncha</taxon>
        <taxon>Fulgoroidea</taxon>
        <taxon>Delphacidae</taxon>
        <taxon>Criomorphinae</taxon>
        <taxon>Laodelphax</taxon>
    </lineage>
</organism>
<evidence type="ECO:0000313" key="2">
    <source>
        <dbReference type="EMBL" id="RZF40563.1"/>
    </source>
</evidence>
<feature type="compositionally biased region" description="Gly residues" evidence="1">
    <location>
        <begin position="379"/>
        <end position="388"/>
    </location>
</feature>
<gene>
    <name evidence="2" type="ORF">LSTR_LSTR014797</name>
</gene>
<comment type="caution">
    <text evidence="2">The sequence shown here is derived from an EMBL/GenBank/DDBJ whole genome shotgun (WGS) entry which is preliminary data.</text>
</comment>
<name>A0A482X4A8_LAOST</name>
<dbReference type="InParanoid" id="A0A482X4A8"/>
<protein>
    <submittedName>
        <fullName evidence="2">Uncharacterized protein</fullName>
    </submittedName>
</protein>
<accession>A0A482X4A8</accession>
<evidence type="ECO:0000256" key="1">
    <source>
        <dbReference type="SAM" id="MobiDB-lite"/>
    </source>
</evidence>
<proteinExistence type="predicted"/>
<dbReference type="OrthoDB" id="7791332at2759"/>
<sequence length="525" mass="59010">MELMEKNKESLSETIMNLNFVEVKNNDFDFTLSDKAKLYLECLLKLSNDNYKNKINELSFKLKEYITLKTQNYTSFYQILSELESLHSGLKHLSDNLDETRNYNEFFKEVQIFISEHNIPLEYKYNDRIQTLEKIEEMLYKFIDTSTVFIPSSWSLPIKHLVKSVEDEYEWYKTLNKFIAKLSSYETQRNKTDIYSAIFQKKYTMTSNLMAVFVDATESKDVKQFIDAQADAKKKLEIETITKTLLQPNNITCDTNGRLIVKGFQVRLSEINSEQLVHSLCNNITIKEVALLAVDSVFLDEDTTDMFQGVNLFVAAPKWEVIGQRKIVLSGRKGLDISENPFLNDRDGKPGLPGGNGGSFVGIGLQFLNGNSLLVESNGGRGGPGANGAKGEKGADGSNAEEKMKLGIYSKNYTFTKGIETDSLERSLLLTDDYSNDVNEQKFYTADSRYCSSCCTYYRSEIHLVKGDGDCGGIGGPGGFGGEAGLGGLPGEQELVELRDSSQIKFERQVGVMGTRGRMDLVTLD</sequence>
<feature type="region of interest" description="Disordered" evidence="1">
    <location>
        <begin position="379"/>
        <end position="398"/>
    </location>
</feature>
<dbReference type="Proteomes" id="UP000291343">
    <property type="component" value="Unassembled WGS sequence"/>
</dbReference>
<reference evidence="2 3" key="1">
    <citation type="journal article" date="2017" name="Gigascience">
        <title>Genome sequence of the small brown planthopper, Laodelphax striatellus.</title>
        <authorList>
            <person name="Zhu J."/>
            <person name="Jiang F."/>
            <person name="Wang X."/>
            <person name="Yang P."/>
            <person name="Bao Y."/>
            <person name="Zhao W."/>
            <person name="Wang W."/>
            <person name="Lu H."/>
            <person name="Wang Q."/>
            <person name="Cui N."/>
            <person name="Li J."/>
            <person name="Chen X."/>
            <person name="Luo L."/>
            <person name="Yu J."/>
            <person name="Kang L."/>
            <person name="Cui F."/>
        </authorList>
    </citation>
    <scope>NUCLEOTIDE SEQUENCE [LARGE SCALE GENOMIC DNA]</scope>
    <source>
        <strain evidence="2">Lst14</strain>
    </source>
</reference>
<evidence type="ECO:0000313" key="3">
    <source>
        <dbReference type="Proteomes" id="UP000291343"/>
    </source>
</evidence>
<dbReference type="EMBL" id="QKKF02018188">
    <property type="protein sequence ID" value="RZF40563.1"/>
    <property type="molecule type" value="Genomic_DNA"/>
</dbReference>
<dbReference type="AlphaFoldDB" id="A0A482X4A8"/>